<protein>
    <recommendedName>
        <fullName evidence="1">Aspartyl/glutamyl-tRNA(Asn/Gln) amidotransferase subunit C</fullName>
        <shortName evidence="1">Asp/Glu-ADT subunit C</shortName>
        <ecNumber evidence="1">6.3.5.-</ecNumber>
    </recommendedName>
</protein>
<dbReference type="eggNOG" id="COG0721">
    <property type="taxonomic scope" value="Bacteria"/>
</dbReference>
<reference evidence="3" key="1">
    <citation type="submission" date="2010-11" db="EMBL/GenBank/DDBJ databases">
        <title>The complete sequence of chromosome of Oceanithermus profundus DSM 14977.</title>
        <authorList>
            <consortium name="US DOE Joint Genome Institute (JGI-PGF)"/>
            <person name="Lucas S."/>
            <person name="Copeland A."/>
            <person name="Lapidus A."/>
            <person name="Bruce D."/>
            <person name="Goodwin L."/>
            <person name="Pitluck S."/>
            <person name="Kyrpides N."/>
            <person name="Mavromatis K."/>
            <person name="Pagani I."/>
            <person name="Ivanova N."/>
            <person name="Zhang X."/>
            <person name="Brettin T."/>
            <person name="Detter J.C."/>
            <person name="Tapia R."/>
            <person name="Han C."/>
            <person name="Land M."/>
            <person name="Hauser L."/>
            <person name="Markowitz V."/>
            <person name="Cheng J.-F."/>
            <person name="Hugenholtz P."/>
            <person name="Woyke T."/>
            <person name="Wu D."/>
            <person name="Tindall B."/>
            <person name="Faehnrich R."/>
            <person name="Brambilla E."/>
            <person name="Klenk H.-P."/>
            <person name="Eisen J.A."/>
        </authorList>
    </citation>
    <scope>NUCLEOTIDE SEQUENCE [LARGE SCALE GENOMIC DNA]</scope>
    <source>
        <strain evidence="3">DSM 14977 / NBRC 100410 / VKM B-2274 / 506</strain>
    </source>
</reference>
<keyword evidence="1" id="KW-0648">Protein biosynthesis</keyword>
<comment type="function">
    <text evidence="1">Allows the formation of correctly charged Asn-tRNA(Asn) or Gln-tRNA(Gln) through the transamidation of misacylated Asp-tRNA(Asn) or Glu-tRNA(Gln) in organisms which lack either or both of asparaginyl-tRNA or glutaminyl-tRNA synthetases. The reaction takes place in the presence of glutamine and ATP through an activated phospho-Asp-tRNA(Asn) or phospho-Glu-tRNA(Gln).</text>
</comment>
<dbReference type="AlphaFoldDB" id="E4U8D2"/>
<dbReference type="GO" id="GO:0005524">
    <property type="term" value="F:ATP binding"/>
    <property type="evidence" value="ECO:0007669"/>
    <property type="project" value="UniProtKB-KW"/>
</dbReference>
<dbReference type="GO" id="GO:0016740">
    <property type="term" value="F:transferase activity"/>
    <property type="evidence" value="ECO:0007669"/>
    <property type="project" value="UniProtKB-KW"/>
</dbReference>
<proteinExistence type="inferred from homology"/>
<dbReference type="PANTHER" id="PTHR15004">
    <property type="entry name" value="GLUTAMYL-TRNA(GLN) AMIDOTRANSFERASE SUBUNIT C, MITOCHONDRIAL"/>
    <property type="match status" value="1"/>
</dbReference>
<dbReference type="GO" id="GO:0070681">
    <property type="term" value="P:glutaminyl-tRNAGln biosynthesis via transamidation"/>
    <property type="evidence" value="ECO:0007669"/>
    <property type="project" value="TreeGrafter"/>
</dbReference>
<keyword evidence="1" id="KW-0067">ATP-binding</keyword>
<dbReference type="GO" id="GO:0050566">
    <property type="term" value="F:asparaginyl-tRNA synthase (glutamine-hydrolyzing) activity"/>
    <property type="evidence" value="ECO:0007669"/>
    <property type="project" value="RHEA"/>
</dbReference>
<dbReference type="GO" id="GO:0006412">
    <property type="term" value="P:translation"/>
    <property type="evidence" value="ECO:0007669"/>
    <property type="project" value="UniProtKB-UniRule"/>
</dbReference>
<evidence type="ECO:0000313" key="2">
    <source>
        <dbReference type="EMBL" id="ADR36612.1"/>
    </source>
</evidence>
<keyword evidence="3" id="KW-1185">Reference proteome</keyword>
<dbReference type="NCBIfam" id="TIGR00135">
    <property type="entry name" value="gatC"/>
    <property type="match status" value="1"/>
</dbReference>
<keyword evidence="2" id="KW-0808">Transferase</keyword>
<comment type="similarity">
    <text evidence="1">Belongs to the GatC family.</text>
</comment>
<dbReference type="Proteomes" id="UP000008722">
    <property type="component" value="Chromosome"/>
</dbReference>
<dbReference type="HAMAP" id="MF_00122">
    <property type="entry name" value="GatC"/>
    <property type="match status" value="1"/>
</dbReference>
<comment type="catalytic activity">
    <reaction evidence="1">
        <text>L-aspartyl-tRNA(Asn) + L-glutamine + ATP + H2O = L-asparaginyl-tRNA(Asn) + L-glutamate + ADP + phosphate + 2 H(+)</text>
        <dbReference type="Rhea" id="RHEA:14513"/>
        <dbReference type="Rhea" id="RHEA-COMP:9674"/>
        <dbReference type="Rhea" id="RHEA-COMP:9677"/>
        <dbReference type="ChEBI" id="CHEBI:15377"/>
        <dbReference type="ChEBI" id="CHEBI:15378"/>
        <dbReference type="ChEBI" id="CHEBI:29985"/>
        <dbReference type="ChEBI" id="CHEBI:30616"/>
        <dbReference type="ChEBI" id="CHEBI:43474"/>
        <dbReference type="ChEBI" id="CHEBI:58359"/>
        <dbReference type="ChEBI" id="CHEBI:78515"/>
        <dbReference type="ChEBI" id="CHEBI:78516"/>
        <dbReference type="ChEBI" id="CHEBI:456216"/>
    </reaction>
</comment>
<dbReference type="InterPro" id="IPR003837">
    <property type="entry name" value="GatC"/>
</dbReference>
<organism evidence="2 3">
    <name type="scientific">Oceanithermus profundus (strain DSM 14977 / NBRC 100410 / VKM B-2274 / 506)</name>
    <dbReference type="NCBI Taxonomy" id="670487"/>
    <lineage>
        <taxon>Bacteria</taxon>
        <taxon>Thermotogati</taxon>
        <taxon>Deinococcota</taxon>
        <taxon>Deinococci</taxon>
        <taxon>Thermales</taxon>
        <taxon>Thermaceae</taxon>
        <taxon>Oceanithermus</taxon>
    </lineage>
</organism>
<dbReference type="RefSeq" id="WP_013457782.1">
    <property type="nucleotide sequence ID" value="NC_014761.1"/>
</dbReference>
<comment type="subunit">
    <text evidence="1">Heterotrimer of A, B and C subunits.</text>
</comment>
<keyword evidence="1 2" id="KW-0436">Ligase</keyword>
<reference evidence="2 3" key="2">
    <citation type="journal article" date="2011" name="Stand. Genomic Sci.">
        <title>Complete genome sequence of Oceanithermus profundus type strain (506).</title>
        <authorList>
            <person name="Pati A."/>
            <person name="Zhang X."/>
            <person name="Lapidus A."/>
            <person name="Nolan M."/>
            <person name="Lucas S."/>
            <person name="Del Rio T.G."/>
            <person name="Tice H."/>
            <person name="Cheng J.F."/>
            <person name="Tapia R."/>
            <person name="Han C."/>
            <person name="Goodwin L."/>
            <person name="Pitluck S."/>
            <person name="Liolios K."/>
            <person name="Pagani I."/>
            <person name="Ivanova N."/>
            <person name="Mavromatis K."/>
            <person name="Chen A."/>
            <person name="Palaniappan K."/>
            <person name="Hauser L."/>
            <person name="Jeffries C.D."/>
            <person name="Brambilla E.M."/>
            <person name="Rohl A."/>
            <person name="Mwirichia R."/>
            <person name="Rohde M."/>
            <person name="Tindall B.J."/>
            <person name="Sikorski J."/>
            <person name="Wirth R."/>
            <person name="Goker M."/>
            <person name="Woyke T."/>
            <person name="Detter J.C."/>
            <person name="Bristow J."/>
            <person name="Eisen J.A."/>
            <person name="Markowitz V."/>
            <person name="Hugenholtz P."/>
            <person name="Kyrpides N.C."/>
            <person name="Klenk H.P."/>
            <person name="Land M."/>
        </authorList>
    </citation>
    <scope>NUCLEOTIDE SEQUENCE [LARGE SCALE GENOMIC DNA]</scope>
    <source>
        <strain evidence="3">DSM 14977 / NBRC 100410 / VKM B-2274 / 506</strain>
    </source>
</reference>
<name>E4U8D2_OCEP5</name>
<dbReference type="Pfam" id="PF02686">
    <property type="entry name" value="GatC"/>
    <property type="match status" value="1"/>
</dbReference>
<dbReference type="STRING" id="670487.Ocepr_1155"/>
<dbReference type="SUPFAM" id="SSF141000">
    <property type="entry name" value="Glu-tRNAGln amidotransferase C subunit"/>
    <property type="match status" value="1"/>
</dbReference>
<evidence type="ECO:0000313" key="3">
    <source>
        <dbReference type="Proteomes" id="UP000008722"/>
    </source>
</evidence>
<dbReference type="GO" id="GO:0050567">
    <property type="term" value="F:glutaminyl-tRNA synthase (glutamine-hydrolyzing) activity"/>
    <property type="evidence" value="ECO:0007669"/>
    <property type="project" value="UniProtKB-UniRule"/>
</dbReference>
<gene>
    <name evidence="1" type="primary">gatC</name>
    <name evidence="2" type="ordered locus">Ocepr_1155</name>
</gene>
<dbReference type="Gene3D" id="1.10.20.60">
    <property type="entry name" value="Glu-tRNAGln amidotransferase C subunit, N-terminal domain"/>
    <property type="match status" value="1"/>
</dbReference>
<dbReference type="HOGENOM" id="CLU_105899_1_1_0"/>
<evidence type="ECO:0000256" key="1">
    <source>
        <dbReference type="HAMAP-Rule" id="MF_00122"/>
    </source>
</evidence>
<accession>E4U8D2</accession>
<dbReference type="Gene3D" id="1.10.8.990">
    <property type="match status" value="1"/>
</dbReference>
<dbReference type="EC" id="6.3.5.-" evidence="1"/>
<comment type="catalytic activity">
    <reaction evidence="1">
        <text>L-glutamyl-tRNA(Gln) + L-glutamine + ATP + H2O = L-glutaminyl-tRNA(Gln) + L-glutamate + ADP + phosphate + H(+)</text>
        <dbReference type="Rhea" id="RHEA:17521"/>
        <dbReference type="Rhea" id="RHEA-COMP:9681"/>
        <dbReference type="Rhea" id="RHEA-COMP:9684"/>
        <dbReference type="ChEBI" id="CHEBI:15377"/>
        <dbReference type="ChEBI" id="CHEBI:15378"/>
        <dbReference type="ChEBI" id="CHEBI:29985"/>
        <dbReference type="ChEBI" id="CHEBI:30616"/>
        <dbReference type="ChEBI" id="CHEBI:43474"/>
        <dbReference type="ChEBI" id="CHEBI:58359"/>
        <dbReference type="ChEBI" id="CHEBI:78520"/>
        <dbReference type="ChEBI" id="CHEBI:78521"/>
        <dbReference type="ChEBI" id="CHEBI:456216"/>
    </reaction>
</comment>
<dbReference type="InterPro" id="IPR036113">
    <property type="entry name" value="Asp/Glu-ADT_sf_sub_c"/>
</dbReference>
<dbReference type="GO" id="GO:0006450">
    <property type="term" value="P:regulation of translational fidelity"/>
    <property type="evidence" value="ECO:0007669"/>
    <property type="project" value="InterPro"/>
</dbReference>
<dbReference type="PANTHER" id="PTHR15004:SF0">
    <property type="entry name" value="GLUTAMYL-TRNA(GLN) AMIDOTRANSFERASE SUBUNIT C, MITOCHONDRIAL"/>
    <property type="match status" value="1"/>
</dbReference>
<dbReference type="OrthoDB" id="26171at2"/>
<keyword evidence="1" id="KW-0547">Nucleotide-binding</keyword>
<sequence length="98" mass="11183">MDVTPDLVRHLADLSRLELDEAEIERIIPELRSLLAYFESLDELELEGLEELVRPIDSENVLRADEPTPGLEQAEALTLAPEREDGFFKLPRVVEEGR</sequence>
<dbReference type="KEGG" id="opr:Ocepr_1155"/>
<dbReference type="EMBL" id="CP002361">
    <property type="protein sequence ID" value="ADR36612.1"/>
    <property type="molecule type" value="Genomic_DNA"/>
</dbReference>